<accession>A0A022W6L5</accession>
<evidence type="ECO:0000313" key="1">
    <source>
        <dbReference type="EMBL" id="EZF53944.1"/>
    </source>
</evidence>
<name>A0A022W6L5_TRIRU</name>
<sequence>MLIPEDQTLHPLLQHSRRFLRYVNRPTVSGGIFWHRIKHSGEGIEKVLFSVLHCPPRKLEVTGQEKRKSVRVSILSDKR</sequence>
<protein>
    <submittedName>
        <fullName evidence="1">Uncharacterized protein</fullName>
    </submittedName>
</protein>
<dbReference type="AlphaFoldDB" id="A0A022W6L5"/>
<organism evidence="1">
    <name type="scientific">Trichophyton rubrum CBS 288.86</name>
    <dbReference type="NCBI Taxonomy" id="1215330"/>
    <lineage>
        <taxon>Eukaryota</taxon>
        <taxon>Fungi</taxon>
        <taxon>Dikarya</taxon>
        <taxon>Ascomycota</taxon>
        <taxon>Pezizomycotina</taxon>
        <taxon>Eurotiomycetes</taxon>
        <taxon>Eurotiomycetidae</taxon>
        <taxon>Onygenales</taxon>
        <taxon>Arthrodermataceae</taxon>
        <taxon>Trichophyton</taxon>
    </lineage>
</organism>
<dbReference type="EMBL" id="KK207798">
    <property type="protein sequence ID" value="EZF53944.1"/>
    <property type="molecule type" value="Genomic_DNA"/>
</dbReference>
<proteinExistence type="predicted"/>
<gene>
    <name evidence="1" type="ORF">H103_03215</name>
</gene>
<dbReference type="Proteomes" id="UP000023758">
    <property type="component" value="Unassembled WGS sequence"/>
</dbReference>
<dbReference type="HOGENOM" id="CLU_2607739_0_0_1"/>
<reference evidence="1" key="1">
    <citation type="submission" date="2014-02" db="EMBL/GenBank/DDBJ databases">
        <title>The Genome Sequence of Trichophyton rubrum (morphotype fischeri) CBS 288.86.</title>
        <authorList>
            <consortium name="The Broad Institute Genomics Platform"/>
            <person name="Cuomo C.A."/>
            <person name="White T.C."/>
            <person name="Graser Y."/>
            <person name="Martinez-Rossi N."/>
            <person name="Heitman J."/>
            <person name="Young S.K."/>
            <person name="Zeng Q."/>
            <person name="Gargeya S."/>
            <person name="Abouelleil A."/>
            <person name="Alvarado L."/>
            <person name="Chapman S.B."/>
            <person name="Gainer-Dewar J."/>
            <person name="Goldberg J."/>
            <person name="Griggs A."/>
            <person name="Gujja S."/>
            <person name="Hansen M."/>
            <person name="Howarth C."/>
            <person name="Imamovic A."/>
            <person name="Larimer J."/>
            <person name="Martinez D."/>
            <person name="Murphy C."/>
            <person name="Pearson M.D."/>
            <person name="Persinoti G."/>
            <person name="Poon T."/>
            <person name="Priest M."/>
            <person name="Roberts A.D."/>
            <person name="Saif S."/>
            <person name="Shea T.D."/>
            <person name="Sykes S.N."/>
            <person name="Wortman J."/>
            <person name="Nusbaum C."/>
            <person name="Birren B."/>
        </authorList>
    </citation>
    <scope>NUCLEOTIDE SEQUENCE [LARGE SCALE GENOMIC DNA]</scope>
    <source>
        <strain evidence="1">CBS 288.86</strain>
    </source>
</reference>